<organism evidence="1 2">
    <name type="scientific">Pedobacter cryoconitis</name>
    <dbReference type="NCBI Taxonomy" id="188932"/>
    <lineage>
        <taxon>Bacteria</taxon>
        <taxon>Pseudomonadati</taxon>
        <taxon>Bacteroidota</taxon>
        <taxon>Sphingobacteriia</taxon>
        <taxon>Sphingobacteriales</taxon>
        <taxon>Sphingobacteriaceae</taxon>
        <taxon>Pedobacter</taxon>
    </lineage>
</organism>
<reference evidence="1 2" key="1">
    <citation type="submission" date="2020-08" db="EMBL/GenBank/DDBJ databases">
        <title>Genomic Encyclopedia of Type Strains, Phase IV (KMG-V): Genome sequencing to study the core and pangenomes of soil and plant-associated prokaryotes.</title>
        <authorList>
            <person name="Whitman W."/>
        </authorList>
    </citation>
    <scope>NUCLEOTIDE SEQUENCE [LARGE SCALE GENOMIC DNA]</scope>
    <source>
        <strain evidence="1 2">MP7CTX6</strain>
    </source>
</reference>
<proteinExistence type="predicted"/>
<evidence type="ECO:0000313" key="1">
    <source>
        <dbReference type="EMBL" id="MBB5619558.1"/>
    </source>
</evidence>
<evidence type="ECO:0000313" key="2">
    <source>
        <dbReference type="Proteomes" id="UP000537718"/>
    </source>
</evidence>
<dbReference type="Proteomes" id="UP000537718">
    <property type="component" value="Unassembled WGS sequence"/>
</dbReference>
<dbReference type="EMBL" id="JACHCF010000001">
    <property type="protein sequence ID" value="MBB5619558.1"/>
    <property type="molecule type" value="Genomic_DNA"/>
</dbReference>
<name>A0A7W8YQ84_9SPHI</name>
<dbReference type="AlphaFoldDB" id="A0A7W8YQ84"/>
<sequence length="62" mass="7132">MVQTKKLSLAELKLKASTIEGNEVLEKIQGGVSSDCHSPKSKMDQIEDRFYQQVDKIFDWLF</sequence>
<gene>
    <name evidence="1" type="ORF">HDE69_000594</name>
</gene>
<accession>A0A7W8YQ84</accession>
<dbReference type="RefSeq" id="WP_183865683.1">
    <property type="nucleotide sequence ID" value="NZ_JACHCF010000001.1"/>
</dbReference>
<comment type="caution">
    <text evidence="1">The sequence shown here is derived from an EMBL/GenBank/DDBJ whole genome shotgun (WGS) entry which is preliminary data.</text>
</comment>
<protein>
    <submittedName>
        <fullName evidence="1">Uncharacterized protein</fullName>
    </submittedName>
</protein>